<evidence type="ECO:0000259" key="10">
    <source>
        <dbReference type="Pfam" id="PF00586"/>
    </source>
</evidence>
<accession>A4BDG5</accession>
<evidence type="ECO:0000256" key="3">
    <source>
        <dbReference type="ARBA" id="ARBA00022679"/>
    </source>
</evidence>
<evidence type="ECO:0000256" key="9">
    <source>
        <dbReference type="ARBA" id="ARBA00023266"/>
    </source>
</evidence>
<dbReference type="InterPro" id="IPR016188">
    <property type="entry name" value="PurM-like_N"/>
</dbReference>
<keyword evidence="4" id="KW-0547">Nucleotide-binding</keyword>
<proteinExistence type="predicted"/>
<dbReference type="SUPFAM" id="SSF55326">
    <property type="entry name" value="PurM N-terminal domain-like"/>
    <property type="match status" value="1"/>
</dbReference>
<evidence type="ECO:0000256" key="6">
    <source>
        <dbReference type="ARBA" id="ARBA00022827"/>
    </source>
</evidence>
<dbReference type="GO" id="GO:0005524">
    <property type="term" value="F:ATP binding"/>
    <property type="evidence" value="ECO:0007669"/>
    <property type="project" value="UniProtKB-KW"/>
</dbReference>
<keyword evidence="14" id="KW-1185">Reference proteome</keyword>
<evidence type="ECO:0000256" key="1">
    <source>
        <dbReference type="ARBA" id="ARBA00001974"/>
    </source>
</evidence>
<dbReference type="CDD" id="cd02195">
    <property type="entry name" value="SelD"/>
    <property type="match status" value="1"/>
</dbReference>
<keyword evidence="2" id="KW-0285">Flavoprotein</keyword>
<dbReference type="Pfam" id="PF07992">
    <property type="entry name" value="Pyr_redox_2"/>
    <property type="match status" value="1"/>
</dbReference>
<evidence type="ECO:0000256" key="7">
    <source>
        <dbReference type="ARBA" id="ARBA00022840"/>
    </source>
</evidence>
<dbReference type="PANTHER" id="PTHR42913:SF9">
    <property type="entry name" value="SLR1591 PROTEIN"/>
    <property type="match status" value="1"/>
</dbReference>
<dbReference type="NCBIfam" id="TIGR00476">
    <property type="entry name" value="selD"/>
    <property type="match status" value="1"/>
</dbReference>
<dbReference type="PRINTS" id="PR00368">
    <property type="entry name" value="FADPNR"/>
</dbReference>
<evidence type="ECO:0000256" key="2">
    <source>
        <dbReference type="ARBA" id="ARBA00022630"/>
    </source>
</evidence>
<evidence type="ECO:0000256" key="4">
    <source>
        <dbReference type="ARBA" id="ARBA00022741"/>
    </source>
</evidence>
<protein>
    <submittedName>
        <fullName evidence="13">Selenide, water dikinase, putative</fullName>
    </submittedName>
</protein>
<evidence type="ECO:0000256" key="8">
    <source>
        <dbReference type="ARBA" id="ARBA00023002"/>
    </source>
</evidence>
<dbReference type="InterPro" id="IPR036921">
    <property type="entry name" value="PurM-like_N_sf"/>
</dbReference>
<dbReference type="InterPro" id="IPR036188">
    <property type="entry name" value="FAD/NAD-bd_sf"/>
</dbReference>
<feature type="domain" description="PurM-like C-terminal" evidence="11">
    <location>
        <begin position="533"/>
        <end position="698"/>
    </location>
</feature>
<dbReference type="EMBL" id="AAOE01000007">
    <property type="protein sequence ID" value="EAR09909.1"/>
    <property type="molecule type" value="Genomic_DNA"/>
</dbReference>
<sequence>MKPNSPFERDLVLIGGGHTHALVIRMLAMKPIEGVRVTLISDTIQTPYSGMLPGFLAGHYSVDDTHIDLNQLCRLAGVRFVHDRVIGLDPQHHRVQLAQHADLSYDKLSINTGSTPNLSLPGAREHAIGVKPVSQLKAKWQQLLDRYDPNQPPHWTVVGGGAAGVEVVLAMAHRFAQQGQPIQLSLLHAGTELLRGYRPGVRRRAELALKRAGVERISGFNVAQVKADALISDRGQRLSTDQSLWCTPAAAPSWPGDAGLDTDRQGFIAVNRFLQSTSHPDIYACGDVAAMVQSPRPKAGVYAVRSAPFLAENLRRSFTAEPPKPVRLQTDFLSLLSLGDRTAAGQRGPLSFSGAWVWRWKDRIDRAFMRRFSEFGQALPATEASTMHCAGCGSKLGPAMLSETLSELGYREPAEDAVALPLKQGHLWQSLDGFRSFTDDLYRLGIVSVHHAVNDSYAMGLAPSSAQVWINLAFSHPRLARRDFKWLMHGVHDALREHDARLIGGHSTEGAETHMAVVVNAEGQARWPKRGAQPGDWLMLNRPIGTGILLAADMAGSAHPADIESLWQHLLTSNRDFFEALADTPVNAATDITGFGLIGHVLEMMADTSTSAVIEVDTVPLLPGAHELSKQGVQSTLLPQLEPLLRDCQIERPTDARLRCLLDPQTQGGLLVSVSPEHGQSLLDAGLATRIGQVRERQVAPVLLH</sequence>
<dbReference type="HOGENOM" id="CLU_019558_0_0_6"/>
<keyword evidence="3" id="KW-0808">Transferase</keyword>
<evidence type="ECO:0000259" key="12">
    <source>
        <dbReference type="Pfam" id="PF07992"/>
    </source>
</evidence>
<keyword evidence="6" id="KW-0274">FAD</keyword>
<dbReference type="Pfam" id="PF02769">
    <property type="entry name" value="AIRS_C"/>
    <property type="match status" value="1"/>
</dbReference>
<evidence type="ECO:0000259" key="11">
    <source>
        <dbReference type="Pfam" id="PF02769"/>
    </source>
</evidence>
<comment type="caution">
    <text evidence="13">The sequence shown here is derived from an EMBL/GenBank/DDBJ whole genome shotgun (WGS) entry which is preliminary data.</text>
</comment>
<keyword evidence="5 13" id="KW-0418">Kinase</keyword>
<dbReference type="InterPro" id="IPR004536">
    <property type="entry name" value="SPS/SelD"/>
</dbReference>
<organism evidence="13 14">
    <name type="scientific">Reinekea blandensis MED297</name>
    <dbReference type="NCBI Taxonomy" id="314283"/>
    <lineage>
        <taxon>Bacteria</taxon>
        <taxon>Pseudomonadati</taxon>
        <taxon>Pseudomonadota</taxon>
        <taxon>Gammaproteobacteria</taxon>
        <taxon>Oceanospirillales</taxon>
        <taxon>Saccharospirillaceae</taxon>
        <taxon>Reinekea</taxon>
    </lineage>
</organism>
<dbReference type="Gene3D" id="3.50.50.100">
    <property type="match status" value="1"/>
</dbReference>
<dbReference type="Proteomes" id="UP000005953">
    <property type="component" value="Unassembled WGS sequence"/>
</dbReference>
<dbReference type="RefSeq" id="WP_008048466.1">
    <property type="nucleotide sequence ID" value="NZ_CH724155.1"/>
</dbReference>
<dbReference type="AlphaFoldDB" id="A4BDG5"/>
<name>A4BDG5_9GAMM</name>
<dbReference type="OrthoDB" id="9767928at2"/>
<feature type="domain" description="PurM-like N-terminal" evidence="10">
    <location>
        <begin position="415"/>
        <end position="521"/>
    </location>
</feature>
<dbReference type="InterPro" id="IPR036676">
    <property type="entry name" value="PurM-like_C_sf"/>
</dbReference>
<gene>
    <name evidence="13" type="ORF">MED297_06154</name>
</gene>
<dbReference type="SUPFAM" id="SSF56042">
    <property type="entry name" value="PurM C-terminal domain-like"/>
    <property type="match status" value="1"/>
</dbReference>
<keyword evidence="8" id="KW-0560">Oxidoreductase</keyword>
<dbReference type="PANTHER" id="PTHR42913">
    <property type="entry name" value="APOPTOSIS-INDUCING FACTOR 1"/>
    <property type="match status" value="1"/>
</dbReference>
<dbReference type="GO" id="GO:0019646">
    <property type="term" value="P:aerobic electron transport chain"/>
    <property type="evidence" value="ECO:0007669"/>
    <property type="project" value="TreeGrafter"/>
</dbReference>
<reference evidence="13 14" key="1">
    <citation type="submission" date="2006-02" db="EMBL/GenBank/DDBJ databases">
        <authorList>
            <person name="Pinhassi J."/>
            <person name="Pedros-Alio C."/>
            <person name="Ferriera S."/>
            <person name="Johnson J."/>
            <person name="Kravitz S."/>
            <person name="Halpern A."/>
            <person name="Remington K."/>
            <person name="Beeson K."/>
            <person name="Tran B."/>
            <person name="Rogers Y.-H."/>
            <person name="Friedman R."/>
            <person name="Venter J.C."/>
        </authorList>
    </citation>
    <scope>NUCLEOTIDE SEQUENCE [LARGE SCALE GENOMIC DNA]</scope>
    <source>
        <strain evidence="13 14">MED297</strain>
    </source>
</reference>
<dbReference type="GO" id="GO:0016301">
    <property type="term" value="F:kinase activity"/>
    <property type="evidence" value="ECO:0007669"/>
    <property type="project" value="UniProtKB-KW"/>
</dbReference>
<dbReference type="GO" id="GO:0003955">
    <property type="term" value="F:NAD(P)H dehydrogenase (quinone) activity"/>
    <property type="evidence" value="ECO:0007669"/>
    <property type="project" value="TreeGrafter"/>
</dbReference>
<evidence type="ECO:0000256" key="5">
    <source>
        <dbReference type="ARBA" id="ARBA00022777"/>
    </source>
</evidence>
<dbReference type="InterPro" id="IPR023753">
    <property type="entry name" value="FAD/NAD-binding_dom"/>
</dbReference>
<keyword evidence="7" id="KW-0067">ATP-binding</keyword>
<evidence type="ECO:0000313" key="13">
    <source>
        <dbReference type="EMBL" id="EAR09909.1"/>
    </source>
</evidence>
<dbReference type="InterPro" id="IPR051169">
    <property type="entry name" value="NADH-Q_oxidoreductase"/>
</dbReference>
<comment type="cofactor">
    <cofactor evidence="1">
        <name>FAD</name>
        <dbReference type="ChEBI" id="CHEBI:57692"/>
    </cofactor>
</comment>
<dbReference type="InterPro" id="IPR017584">
    <property type="entry name" value="Pyridine_nucleo_diS_OxRdtase_N"/>
</dbReference>
<keyword evidence="9" id="KW-0711">Selenium</keyword>
<feature type="domain" description="FAD/NAD(P)-binding" evidence="12">
    <location>
        <begin position="10"/>
        <end position="305"/>
    </location>
</feature>
<dbReference type="STRING" id="314283.MED297_06154"/>
<dbReference type="Pfam" id="PF00586">
    <property type="entry name" value="AIRS"/>
    <property type="match status" value="1"/>
</dbReference>
<dbReference type="Gene3D" id="3.90.650.10">
    <property type="entry name" value="PurM-like C-terminal domain"/>
    <property type="match status" value="1"/>
</dbReference>
<dbReference type="NCBIfam" id="TIGR03169">
    <property type="entry name" value="Nterm_to_SelD"/>
    <property type="match status" value="1"/>
</dbReference>
<dbReference type="InterPro" id="IPR010918">
    <property type="entry name" value="PurM-like_C_dom"/>
</dbReference>
<dbReference type="SUPFAM" id="SSF51905">
    <property type="entry name" value="FAD/NAD(P)-binding domain"/>
    <property type="match status" value="2"/>
</dbReference>
<evidence type="ECO:0000313" key="14">
    <source>
        <dbReference type="Proteomes" id="UP000005953"/>
    </source>
</evidence>
<dbReference type="Gene3D" id="3.30.1330.10">
    <property type="entry name" value="PurM-like, N-terminal domain"/>
    <property type="match status" value="1"/>
</dbReference>